<feature type="compositionally biased region" description="Low complexity" evidence="1">
    <location>
        <begin position="1"/>
        <end position="17"/>
    </location>
</feature>
<dbReference type="AlphaFoldDB" id="A0ABD3MDA4"/>
<dbReference type="EMBL" id="JALLBG020000144">
    <property type="protein sequence ID" value="KAL3761934.1"/>
    <property type="molecule type" value="Genomic_DNA"/>
</dbReference>
<accession>A0ABD3MDA4</accession>
<evidence type="ECO:0000259" key="3">
    <source>
        <dbReference type="PROSITE" id="PS50090"/>
    </source>
</evidence>
<dbReference type="InterPro" id="IPR017884">
    <property type="entry name" value="SANT_dom"/>
</dbReference>
<dbReference type="CDD" id="cd00167">
    <property type="entry name" value="SANT"/>
    <property type="match status" value="1"/>
</dbReference>
<dbReference type="InterPro" id="IPR017930">
    <property type="entry name" value="Myb_dom"/>
</dbReference>
<feature type="domain" description="HTH myb-type" evidence="5">
    <location>
        <begin position="535"/>
        <end position="592"/>
    </location>
</feature>
<keyword evidence="2" id="KW-1133">Transmembrane helix</keyword>
<feature type="compositionally biased region" description="Low complexity" evidence="1">
    <location>
        <begin position="617"/>
        <end position="633"/>
    </location>
</feature>
<evidence type="ECO:0000313" key="7">
    <source>
        <dbReference type="Proteomes" id="UP001530293"/>
    </source>
</evidence>
<dbReference type="Proteomes" id="UP001530293">
    <property type="component" value="Unassembled WGS sequence"/>
</dbReference>
<dbReference type="Pfam" id="PF00249">
    <property type="entry name" value="Myb_DNA-binding"/>
    <property type="match status" value="1"/>
</dbReference>
<reference evidence="6 7" key="1">
    <citation type="submission" date="2024-10" db="EMBL/GenBank/DDBJ databases">
        <title>Updated reference genomes for cyclostephanoid diatoms.</title>
        <authorList>
            <person name="Roberts W.R."/>
            <person name="Alverson A.J."/>
        </authorList>
    </citation>
    <scope>NUCLEOTIDE SEQUENCE [LARGE SCALE GENOMIC DNA]</scope>
    <source>
        <strain evidence="6 7">AJA232-27</strain>
    </source>
</reference>
<evidence type="ECO:0000256" key="1">
    <source>
        <dbReference type="SAM" id="MobiDB-lite"/>
    </source>
</evidence>
<dbReference type="Gene3D" id="1.10.10.60">
    <property type="entry name" value="Homeodomain-like"/>
    <property type="match status" value="1"/>
</dbReference>
<comment type="caution">
    <text evidence="6">The sequence shown here is derived from an EMBL/GenBank/DDBJ whole genome shotgun (WGS) entry which is preliminary data.</text>
</comment>
<evidence type="ECO:0000256" key="2">
    <source>
        <dbReference type="SAM" id="Phobius"/>
    </source>
</evidence>
<gene>
    <name evidence="6" type="ORF">ACHAWU_010111</name>
</gene>
<feature type="compositionally biased region" description="Polar residues" evidence="1">
    <location>
        <begin position="43"/>
        <end position="54"/>
    </location>
</feature>
<sequence length="700" mass="75207">MPTTSSPTSTVRSLSPSDESRFVPYSSIMGSSSVLERHFAAAASSNSPEQQPQLRVNDEDGPTDMMPSANTMDDEKSVGLVGATICFTPGSSPVSSPKRATSTSRVNASTSVYSSNDYIGSVHEGPRDNSGSIMESVVSIMKISAVRIASSLDGRSITEYEVLDGINSRGTIEYEDLISEDGSGVGDHRCARSEESTKVTSSEYRSSNSGSNKSAVLSGHHLSGSIMSCPSLNGGGYDDVTLPTLASPFRDFKSSPSDDEARVVREEEEYSGSLTNSNTDNLSDERDAVVENEERTDGEGSIHSSPVDDRPLNEFMNLQKFWEGHATLSSMTKSMMWRVLGTEASTAEVPEDGKADINAENIAVAAATPSESTGITVGRSSEGNANIASTSPVDPSDPTLEEKLPEPGVNNSSSDDNAHGLQTDSDMGIITKCRNVISTIISATASLCFLVMFVYICNYLSTPGNNVKEEVADLPLIAIPSEEPTYEEIMLVEHSSPSEGYRIVILTVLTLLIGAIMYNYKSGATSTSETMLAPSPNHVAGIWSEEEHRQFLEGYNKHGNRWTQVSTFVPTRSVTQVRAHGNYWLKVRSPTKMTRARVAPTPTNSPDNPMKKVDVEGSSPSSVSSGKSTPTKSNKTSDAKTPVSSNKAEDRSSIKGILTVKDRNRTTKHVTPKTEHKARKSAVKQGPKSDPVRRVRIQAA</sequence>
<feature type="region of interest" description="Disordered" evidence="1">
    <location>
        <begin position="373"/>
        <end position="423"/>
    </location>
</feature>
<dbReference type="InterPro" id="IPR001005">
    <property type="entry name" value="SANT/Myb"/>
</dbReference>
<dbReference type="PROSITE" id="PS50090">
    <property type="entry name" value="MYB_LIKE"/>
    <property type="match status" value="1"/>
</dbReference>
<feature type="region of interest" description="Disordered" evidence="1">
    <location>
        <begin position="592"/>
        <end position="700"/>
    </location>
</feature>
<dbReference type="InterPro" id="IPR009057">
    <property type="entry name" value="Homeodomain-like_sf"/>
</dbReference>
<feature type="transmembrane region" description="Helical" evidence="2">
    <location>
        <begin position="500"/>
        <end position="520"/>
    </location>
</feature>
<feature type="region of interest" description="Disordered" evidence="1">
    <location>
        <begin position="247"/>
        <end position="310"/>
    </location>
</feature>
<feature type="region of interest" description="Disordered" evidence="1">
    <location>
        <begin position="1"/>
        <end position="24"/>
    </location>
</feature>
<dbReference type="PROSITE" id="PS51294">
    <property type="entry name" value="HTH_MYB"/>
    <property type="match status" value="1"/>
</dbReference>
<organism evidence="6 7">
    <name type="scientific">Discostella pseudostelligera</name>
    <dbReference type="NCBI Taxonomy" id="259834"/>
    <lineage>
        <taxon>Eukaryota</taxon>
        <taxon>Sar</taxon>
        <taxon>Stramenopiles</taxon>
        <taxon>Ochrophyta</taxon>
        <taxon>Bacillariophyta</taxon>
        <taxon>Coscinodiscophyceae</taxon>
        <taxon>Thalassiosirophycidae</taxon>
        <taxon>Stephanodiscales</taxon>
        <taxon>Stephanodiscaceae</taxon>
        <taxon>Discostella</taxon>
    </lineage>
</organism>
<protein>
    <submittedName>
        <fullName evidence="6">Uncharacterized protein</fullName>
    </submittedName>
</protein>
<feature type="compositionally biased region" description="Polar residues" evidence="1">
    <location>
        <begin position="409"/>
        <end position="423"/>
    </location>
</feature>
<dbReference type="SUPFAM" id="SSF46689">
    <property type="entry name" value="Homeodomain-like"/>
    <property type="match status" value="1"/>
</dbReference>
<feature type="domain" description="SANT" evidence="4">
    <location>
        <begin position="538"/>
        <end position="588"/>
    </location>
</feature>
<feature type="transmembrane region" description="Helical" evidence="2">
    <location>
        <begin position="436"/>
        <end position="456"/>
    </location>
</feature>
<dbReference type="SMART" id="SM00717">
    <property type="entry name" value="SANT"/>
    <property type="match status" value="1"/>
</dbReference>
<dbReference type="PROSITE" id="PS51293">
    <property type="entry name" value="SANT"/>
    <property type="match status" value="1"/>
</dbReference>
<keyword evidence="2" id="KW-0472">Membrane</keyword>
<name>A0ABD3MDA4_9STRA</name>
<feature type="compositionally biased region" description="Polar residues" evidence="1">
    <location>
        <begin position="373"/>
        <end position="393"/>
    </location>
</feature>
<feature type="compositionally biased region" description="Basic and acidic residues" evidence="1">
    <location>
        <begin position="186"/>
        <end position="197"/>
    </location>
</feature>
<feature type="compositionally biased region" description="Basic and acidic residues" evidence="1">
    <location>
        <begin position="283"/>
        <end position="310"/>
    </location>
</feature>
<feature type="region of interest" description="Disordered" evidence="1">
    <location>
        <begin position="39"/>
        <end position="73"/>
    </location>
</feature>
<feature type="domain" description="Myb-like" evidence="3">
    <location>
        <begin position="535"/>
        <end position="585"/>
    </location>
</feature>
<evidence type="ECO:0000313" key="6">
    <source>
        <dbReference type="EMBL" id="KAL3761934.1"/>
    </source>
</evidence>
<feature type="compositionally biased region" description="Polar residues" evidence="1">
    <location>
        <begin position="272"/>
        <end position="281"/>
    </location>
</feature>
<keyword evidence="2" id="KW-0812">Transmembrane</keyword>
<keyword evidence="7" id="KW-1185">Reference proteome</keyword>
<evidence type="ECO:0000259" key="5">
    <source>
        <dbReference type="PROSITE" id="PS51294"/>
    </source>
</evidence>
<proteinExistence type="predicted"/>
<feature type="compositionally biased region" description="Low complexity" evidence="1">
    <location>
        <begin position="201"/>
        <end position="217"/>
    </location>
</feature>
<feature type="region of interest" description="Disordered" evidence="1">
    <location>
        <begin position="179"/>
        <end position="217"/>
    </location>
</feature>
<evidence type="ECO:0000259" key="4">
    <source>
        <dbReference type="PROSITE" id="PS51293"/>
    </source>
</evidence>
<feature type="compositionally biased region" description="Basic residues" evidence="1">
    <location>
        <begin position="666"/>
        <end position="682"/>
    </location>
</feature>